<proteinExistence type="predicted"/>
<organism evidence="8 9">
    <name type="scientific">Patellaria atrata CBS 101060</name>
    <dbReference type="NCBI Taxonomy" id="1346257"/>
    <lineage>
        <taxon>Eukaryota</taxon>
        <taxon>Fungi</taxon>
        <taxon>Dikarya</taxon>
        <taxon>Ascomycota</taxon>
        <taxon>Pezizomycotina</taxon>
        <taxon>Dothideomycetes</taxon>
        <taxon>Dothideomycetes incertae sedis</taxon>
        <taxon>Patellariales</taxon>
        <taxon>Patellariaceae</taxon>
        <taxon>Patellaria</taxon>
    </lineage>
</organism>
<dbReference type="GO" id="GO:0008270">
    <property type="term" value="F:zinc ion binding"/>
    <property type="evidence" value="ECO:0007669"/>
    <property type="project" value="UniProtKB-KW"/>
</dbReference>
<dbReference type="EMBL" id="MU006108">
    <property type="protein sequence ID" value="KAF2835493.1"/>
    <property type="molecule type" value="Genomic_DNA"/>
</dbReference>
<gene>
    <name evidence="8" type="ORF">M501DRAFT_435433</name>
</gene>
<evidence type="ECO:0000256" key="5">
    <source>
        <dbReference type="SAM" id="MobiDB-lite"/>
    </source>
</evidence>
<keyword evidence="3" id="KW-0862">Zinc</keyword>
<dbReference type="InterPro" id="IPR002893">
    <property type="entry name" value="Znf_MYND"/>
</dbReference>
<evidence type="ECO:0000259" key="6">
    <source>
        <dbReference type="PROSITE" id="PS50280"/>
    </source>
</evidence>
<dbReference type="InterPro" id="IPR046341">
    <property type="entry name" value="SET_dom_sf"/>
</dbReference>
<keyword evidence="2 4" id="KW-0863">Zinc-finger</keyword>
<dbReference type="Gene3D" id="1.10.220.160">
    <property type="match status" value="1"/>
</dbReference>
<dbReference type="PANTHER" id="PTHR12197:SF251">
    <property type="entry name" value="EG:BACR7C10.4 PROTEIN"/>
    <property type="match status" value="1"/>
</dbReference>
<evidence type="ECO:0000256" key="4">
    <source>
        <dbReference type="PROSITE-ProRule" id="PRU00134"/>
    </source>
</evidence>
<dbReference type="AlphaFoldDB" id="A0A9P4S3C6"/>
<dbReference type="Gene3D" id="2.170.270.10">
    <property type="entry name" value="SET domain"/>
    <property type="match status" value="1"/>
</dbReference>
<dbReference type="InterPro" id="IPR001214">
    <property type="entry name" value="SET_dom"/>
</dbReference>
<evidence type="ECO:0000259" key="7">
    <source>
        <dbReference type="PROSITE" id="PS50865"/>
    </source>
</evidence>
<comment type="caution">
    <text evidence="8">The sequence shown here is derived from an EMBL/GenBank/DDBJ whole genome shotgun (WGS) entry which is preliminary data.</text>
</comment>
<evidence type="ECO:0000256" key="3">
    <source>
        <dbReference type="ARBA" id="ARBA00022833"/>
    </source>
</evidence>
<keyword evidence="9" id="KW-1185">Reference proteome</keyword>
<evidence type="ECO:0000256" key="1">
    <source>
        <dbReference type="ARBA" id="ARBA00022723"/>
    </source>
</evidence>
<dbReference type="Gene3D" id="6.10.140.2220">
    <property type="match status" value="1"/>
</dbReference>
<dbReference type="SMART" id="SM00317">
    <property type="entry name" value="SET"/>
    <property type="match status" value="1"/>
</dbReference>
<keyword evidence="1" id="KW-0479">Metal-binding</keyword>
<dbReference type="PROSITE" id="PS50865">
    <property type="entry name" value="ZF_MYND_2"/>
    <property type="match status" value="1"/>
</dbReference>
<evidence type="ECO:0000313" key="9">
    <source>
        <dbReference type="Proteomes" id="UP000799429"/>
    </source>
</evidence>
<dbReference type="GO" id="GO:0005634">
    <property type="term" value="C:nucleus"/>
    <property type="evidence" value="ECO:0007669"/>
    <property type="project" value="TreeGrafter"/>
</dbReference>
<dbReference type="Pfam" id="PF00856">
    <property type="entry name" value="SET"/>
    <property type="match status" value="1"/>
</dbReference>
<dbReference type="OrthoDB" id="5945798at2759"/>
<dbReference type="PANTHER" id="PTHR12197">
    <property type="entry name" value="HISTONE-LYSINE N-METHYLTRANSFERASE SMYD"/>
    <property type="match status" value="1"/>
</dbReference>
<reference evidence="8" key="1">
    <citation type="journal article" date="2020" name="Stud. Mycol.">
        <title>101 Dothideomycetes genomes: a test case for predicting lifestyles and emergence of pathogens.</title>
        <authorList>
            <person name="Haridas S."/>
            <person name="Albert R."/>
            <person name="Binder M."/>
            <person name="Bloem J."/>
            <person name="Labutti K."/>
            <person name="Salamov A."/>
            <person name="Andreopoulos B."/>
            <person name="Baker S."/>
            <person name="Barry K."/>
            <person name="Bills G."/>
            <person name="Bluhm B."/>
            <person name="Cannon C."/>
            <person name="Castanera R."/>
            <person name="Culley D."/>
            <person name="Daum C."/>
            <person name="Ezra D."/>
            <person name="Gonzalez J."/>
            <person name="Henrissat B."/>
            <person name="Kuo A."/>
            <person name="Liang C."/>
            <person name="Lipzen A."/>
            <person name="Lutzoni F."/>
            <person name="Magnuson J."/>
            <person name="Mondo S."/>
            <person name="Nolan M."/>
            <person name="Ohm R."/>
            <person name="Pangilinan J."/>
            <person name="Park H.-J."/>
            <person name="Ramirez L."/>
            <person name="Alfaro M."/>
            <person name="Sun H."/>
            <person name="Tritt A."/>
            <person name="Yoshinaga Y."/>
            <person name="Zwiers L.-H."/>
            <person name="Turgeon B."/>
            <person name="Goodwin S."/>
            <person name="Spatafora J."/>
            <person name="Crous P."/>
            <person name="Grigoriev I."/>
        </authorList>
    </citation>
    <scope>NUCLEOTIDE SEQUENCE</scope>
    <source>
        <strain evidence="8">CBS 101060</strain>
    </source>
</reference>
<dbReference type="Pfam" id="PF01753">
    <property type="entry name" value="zf-MYND"/>
    <property type="match status" value="1"/>
</dbReference>
<feature type="domain" description="MYND-type" evidence="7">
    <location>
        <begin position="52"/>
        <end position="105"/>
    </location>
</feature>
<dbReference type="SUPFAM" id="SSF82199">
    <property type="entry name" value="SET domain"/>
    <property type="match status" value="1"/>
</dbReference>
<dbReference type="InterPro" id="IPR050869">
    <property type="entry name" value="H3K4_H4K5_MeTrfase"/>
</dbReference>
<dbReference type="PROSITE" id="PS50280">
    <property type="entry name" value="SET"/>
    <property type="match status" value="1"/>
</dbReference>
<evidence type="ECO:0000256" key="2">
    <source>
        <dbReference type="ARBA" id="ARBA00022771"/>
    </source>
</evidence>
<feature type="domain" description="SET" evidence="6">
    <location>
        <begin position="6"/>
        <end position="258"/>
    </location>
</feature>
<evidence type="ECO:0000313" key="8">
    <source>
        <dbReference type="EMBL" id="KAF2835493.1"/>
    </source>
</evidence>
<name>A0A9P4S3C6_9PEZI</name>
<sequence length="537" mass="60396">MSSLPCRADVKPSPTSGSGLFARENIPPGELILSLARPLIAVLDLPRLSDSCSNCFIWSTTPLFSSKGDAVDKVGVKACSGCKVLKYCSTKCQSQSWKRHHKHECSRFKEFLRSNQLPNAVRATIQILTMRRHGALTDDQWDSLGRLTSHLDHIRSTESHKQLLEKIEVLSKGALEISGTQNAFNEGIAQEIFAKVLTNSFALITPTYDPLGICLDPLLASANHSCDPNAFIVMDGPEVSLRALKDIKGDQEVFISYIDSSNPFYRRQSELKSRYHFTCACSNCEKGSTLPQDEFLVSSVTKYWASKARILLKERRDLSSTIEHGGPNYVGCDELRLRYMAILQAKAFDALEKSRDLEDNQEAMTMLDDNMQMCYQSGMFSPTRQPFAALRKELYVRTLTAGQFVAALMQASKIHFHVDPVLYPQPHHPLRVVHIWTLVKLIIYLVNEIDSYPPVQNMQEKGGLDFPVIAYSLLLQVEANVEKSHGKSSRFAQMVYRKAEEVKSDLTGGNEVILKGFSECIEPQWRLFKQAGTWLFC</sequence>
<feature type="region of interest" description="Disordered" evidence="5">
    <location>
        <begin position="1"/>
        <end position="22"/>
    </location>
</feature>
<accession>A0A9P4S3C6</accession>
<dbReference type="Proteomes" id="UP000799429">
    <property type="component" value="Unassembled WGS sequence"/>
</dbReference>
<protein>
    <submittedName>
        <fullName evidence="8">SET domain-containing protein</fullName>
    </submittedName>
</protein>